<feature type="domain" description="DUF1559" evidence="1">
    <location>
        <begin position="33"/>
        <end position="342"/>
    </location>
</feature>
<dbReference type="PROSITE" id="PS00409">
    <property type="entry name" value="PROKAR_NTER_METHYL"/>
    <property type="match status" value="1"/>
</dbReference>
<dbReference type="InterPro" id="IPR011453">
    <property type="entry name" value="DUF1559"/>
</dbReference>
<sequence>MKIRHKSGFTLVELLVVIAIIGVLVGLLLPAVQAAREAARRMSCSNNFKQIGLGLHNYHAAYDQFPMQMGGTYAGGTPNMNHNFELSWLVGLLPFIEQQALWEQISNPNNDGGTFPAMGPALGNTAYIPWRTQVKGFRCPSDPTESVAGNFGYSNYAASLGDSGYEEQDCGINDDGTIRTGSQQWDYQKQSRWDRGMFRGRRVTKFRDILDGTANTIAAGEMVVDANRREIIGAWVHGVNPCRAPNDVEYTGKIDPQRPQFYSASATIEGNALFQRGHRWHHGLPHFTGFNTIRPPNSYSQARSWPTNNAFGWFTAGSRHQGGCHVLMGDGAVRFVTESIDTGDQSIIPPGGCQGTGGPGGEALNGRESPYGVWGALGTKNCKETNAEIP</sequence>
<dbReference type="InterPro" id="IPR027558">
    <property type="entry name" value="Pre_pil_HX9DG_C"/>
</dbReference>
<dbReference type="NCBIfam" id="TIGR02532">
    <property type="entry name" value="IV_pilin_GFxxxE"/>
    <property type="match status" value="1"/>
</dbReference>
<dbReference type="PANTHER" id="PTHR30093:SF2">
    <property type="entry name" value="TYPE II SECRETION SYSTEM PROTEIN H"/>
    <property type="match status" value="1"/>
</dbReference>
<dbReference type="EMBL" id="BAABGA010000031">
    <property type="protein sequence ID" value="GAA4453939.1"/>
    <property type="molecule type" value="Genomic_DNA"/>
</dbReference>
<evidence type="ECO:0000313" key="2">
    <source>
        <dbReference type="EMBL" id="GAA4453939.1"/>
    </source>
</evidence>
<dbReference type="InterPro" id="IPR045584">
    <property type="entry name" value="Pilin-like"/>
</dbReference>
<name>A0ABP8MS42_9BACT</name>
<comment type="caution">
    <text evidence="2">The sequence shown here is derived from an EMBL/GenBank/DDBJ whole genome shotgun (WGS) entry which is preliminary data.</text>
</comment>
<protein>
    <submittedName>
        <fullName evidence="2">DUF1559 domain-containing protein</fullName>
    </submittedName>
</protein>
<dbReference type="PANTHER" id="PTHR30093">
    <property type="entry name" value="GENERAL SECRETION PATHWAY PROTEIN G"/>
    <property type="match status" value="1"/>
</dbReference>
<gene>
    <name evidence="2" type="ORF">GCM10023156_25630</name>
</gene>
<keyword evidence="3" id="KW-1185">Reference proteome</keyword>
<dbReference type="SUPFAM" id="SSF54523">
    <property type="entry name" value="Pili subunits"/>
    <property type="match status" value="1"/>
</dbReference>
<dbReference type="NCBIfam" id="TIGR04294">
    <property type="entry name" value="pre_pil_HX9DG"/>
    <property type="match status" value="1"/>
</dbReference>
<organism evidence="2 3">
    <name type="scientific">Novipirellula rosea</name>
    <dbReference type="NCBI Taxonomy" id="1031540"/>
    <lineage>
        <taxon>Bacteria</taxon>
        <taxon>Pseudomonadati</taxon>
        <taxon>Planctomycetota</taxon>
        <taxon>Planctomycetia</taxon>
        <taxon>Pirellulales</taxon>
        <taxon>Pirellulaceae</taxon>
        <taxon>Novipirellula</taxon>
    </lineage>
</organism>
<proteinExistence type="predicted"/>
<dbReference type="InterPro" id="IPR012902">
    <property type="entry name" value="N_methyl_site"/>
</dbReference>
<reference evidence="3" key="1">
    <citation type="journal article" date="2019" name="Int. J. Syst. Evol. Microbiol.">
        <title>The Global Catalogue of Microorganisms (GCM) 10K type strain sequencing project: providing services to taxonomists for standard genome sequencing and annotation.</title>
        <authorList>
            <consortium name="The Broad Institute Genomics Platform"/>
            <consortium name="The Broad Institute Genome Sequencing Center for Infectious Disease"/>
            <person name="Wu L."/>
            <person name="Ma J."/>
        </authorList>
    </citation>
    <scope>NUCLEOTIDE SEQUENCE [LARGE SCALE GENOMIC DNA]</scope>
    <source>
        <strain evidence="3">JCM 17759</strain>
    </source>
</reference>
<dbReference type="RefSeq" id="WP_339942987.1">
    <property type="nucleotide sequence ID" value="NZ_BAABGA010000031.1"/>
</dbReference>
<dbReference type="Pfam" id="PF07963">
    <property type="entry name" value="N_methyl"/>
    <property type="match status" value="1"/>
</dbReference>
<evidence type="ECO:0000313" key="3">
    <source>
        <dbReference type="Proteomes" id="UP001500840"/>
    </source>
</evidence>
<dbReference type="Proteomes" id="UP001500840">
    <property type="component" value="Unassembled WGS sequence"/>
</dbReference>
<evidence type="ECO:0000259" key="1">
    <source>
        <dbReference type="Pfam" id="PF07596"/>
    </source>
</evidence>
<dbReference type="Gene3D" id="3.30.700.10">
    <property type="entry name" value="Glycoprotein, Type 4 Pilin"/>
    <property type="match status" value="1"/>
</dbReference>
<dbReference type="Pfam" id="PF07596">
    <property type="entry name" value="SBP_bac_10"/>
    <property type="match status" value="1"/>
</dbReference>
<accession>A0ABP8MS42</accession>